<dbReference type="OrthoDB" id="9790005at2"/>
<proteinExistence type="predicted"/>
<dbReference type="Gene3D" id="3.90.550.10">
    <property type="entry name" value="Spore Coat Polysaccharide Biosynthesis Protein SpsA, Chain A"/>
    <property type="match status" value="1"/>
</dbReference>
<evidence type="ECO:0000313" key="2">
    <source>
        <dbReference type="EMBL" id="ADV81327.1"/>
    </source>
</evidence>
<dbReference type="Pfam" id="PF00535">
    <property type="entry name" value="Glycos_transf_2"/>
    <property type="match status" value="1"/>
</dbReference>
<dbReference type="SUPFAM" id="SSF53448">
    <property type="entry name" value="Nucleotide-diphospho-sugar transferases"/>
    <property type="match status" value="1"/>
</dbReference>
<organism evidence="2 3">
    <name type="scientific">Terriglobus saanensis (strain ATCC BAA-1853 / DSM 23119 / SP1PR4)</name>
    <dbReference type="NCBI Taxonomy" id="401053"/>
    <lineage>
        <taxon>Bacteria</taxon>
        <taxon>Pseudomonadati</taxon>
        <taxon>Acidobacteriota</taxon>
        <taxon>Terriglobia</taxon>
        <taxon>Terriglobales</taxon>
        <taxon>Acidobacteriaceae</taxon>
        <taxon>Terriglobus</taxon>
    </lineage>
</organism>
<evidence type="ECO:0000259" key="1">
    <source>
        <dbReference type="Pfam" id="PF00535"/>
    </source>
</evidence>
<dbReference type="PANTHER" id="PTHR43685:SF13">
    <property type="entry name" value="O ANTIGEN BIOSYNTHESIS RHAMNOSYLTRANSFERASE RFBN"/>
    <property type="match status" value="1"/>
</dbReference>
<dbReference type="HOGENOM" id="CLU_061778_0_1_0"/>
<accession>E8V352</accession>
<dbReference type="RefSeq" id="WP_013567060.1">
    <property type="nucleotide sequence ID" value="NC_014963.1"/>
</dbReference>
<dbReference type="CDD" id="cd00761">
    <property type="entry name" value="Glyco_tranf_GTA_type"/>
    <property type="match status" value="1"/>
</dbReference>
<keyword evidence="2" id="KW-0808">Transferase</keyword>
<dbReference type="EMBL" id="CP002467">
    <property type="protein sequence ID" value="ADV81327.1"/>
    <property type="molecule type" value="Genomic_DNA"/>
</dbReference>
<keyword evidence="3" id="KW-1185">Reference proteome</keyword>
<dbReference type="GO" id="GO:0016740">
    <property type="term" value="F:transferase activity"/>
    <property type="evidence" value="ECO:0007669"/>
    <property type="project" value="UniProtKB-KW"/>
</dbReference>
<dbReference type="KEGG" id="tsa:AciPR4_0492"/>
<protein>
    <submittedName>
        <fullName evidence="2">Glycosyl transferase family 2</fullName>
    </submittedName>
</protein>
<dbReference type="InterPro" id="IPR001173">
    <property type="entry name" value="Glyco_trans_2-like"/>
</dbReference>
<dbReference type="InterPro" id="IPR050834">
    <property type="entry name" value="Glycosyltransf_2"/>
</dbReference>
<feature type="domain" description="Glycosyltransferase 2-like" evidence="1">
    <location>
        <begin position="23"/>
        <end position="188"/>
    </location>
</feature>
<reference evidence="2 3" key="1">
    <citation type="journal article" date="2012" name="Stand. Genomic Sci.">
        <title>Complete genome sequence of Terriglobus saanensis type strain SP1PR4(T), an Acidobacteria from tundra soil.</title>
        <authorList>
            <person name="Rawat S.R."/>
            <person name="Mannisto M.K."/>
            <person name="Starovoytov V."/>
            <person name="Goodwin L."/>
            <person name="Nolan M."/>
            <person name="Hauser L."/>
            <person name="Land M."/>
            <person name="Davenport K.W."/>
            <person name="Woyke T."/>
            <person name="Haggblom M.M."/>
        </authorList>
    </citation>
    <scope>NUCLEOTIDE SEQUENCE</scope>
    <source>
        <strain evidence="3">ATCC BAA-1853 / DSM 23119 / SP1PR4</strain>
    </source>
</reference>
<gene>
    <name evidence="2" type="ordered locus">AciPR4_0492</name>
</gene>
<dbReference type="InterPro" id="IPR029044">
    <property type="entry name" value="Nucleotide-diphossugar_trans"/>
</dbReference>
<dbReference type="PANTHER" id="PTHR43685">
    <property type="entry name" value="GLYCOSYLTRANSFERASE"/>
    <property type="match status" value="1"/>
</dbReference>
<name>E8V352_TERSS</name>
<dbReference type="eggNOG" id="COG1215">
    <property type="taxonomic scope" value="Bacteria"/>
</dbReference>
<dbReference type="Proteomes" id="UP000006844">
    <property type="component" value="Chromosome"/>
</dbReference>
<evidence type="ECO:0000313" key="3">
    <source>
        <dbReference type="Proteomes" id="UP000006844"/>
    </source>
</evidence>
<dbReference type="STRING" id="401053.AciPR4_0492"/>
<dbReference type="AlphaFoldDB" id="E8V352"/>
<sequence>MQARTLDTQILRAQAFPGNIGFVIPTYNAGPHWNRFHAALERQGIPREQVLVVDSSSTDETRRSVKSAGYTLIEIPQKSFRHGGTRQLAAESLPWADILVFLTQDAIPCGDYSIEQLLRAFDDPQVGAAYGRQLPREDAGPVERHARLFNYSEKSEVRTFESRETLGFKAAFLSNSFSAYRRVALEAVGGFPRDAIICEDTTVAGRMLIDGWKIAYRADATVIHSHALSVRDESSRYFDIGVHHGREKWLLEAFGKAGGEGRAFVVSELRYLLKTQPSQIPGAFFRNLSKWAAYQLGLREKRLPRMLKEIFSTQPSFWRTDGEPSFAPEPHVAARRVH</sequence>
<dbReference type="GO" id="GO:0044010">
    <property type="term" value="P:single-species biofilm formation"/>
    <property type="evidence" value="ECO:0007669"/>
    <property type="project" value="TreeGrafter"/>
</dbReference>